<feature type="compositionally biased region" description="Basic and acidic residues" evidence="1">
    <location>
        <begin position="137"/>
        <end position="149"/>
    </location>
</feature>
<proteinExistence type="predicted"/>
<protein>
    <submittedName>
        <fullName evidence="2">Uncharacterized protein</fullName>
    </submittedName>
</protein>
<dbReference type="AlphaFoldDB" id="A0A5J4Z3S6"/>
<dbReference type="EMBL" id="VRMN01000001">
    <property type="protein sequence ID" value="KAA8497975.1"/>
    <property type="molecule type" value="Genomic_DNA"/>
</dbReference>
<comment type="caution">
    <text evidence="2">The sequence shown here is derived from an EMBL/GenBank/DDBJ whole genome shotgun (WGS) entry which is preliminary data.</text>
</comment>
<evidence type="ECO:0000313" key="2">
    <source>
        <dbReference type="EMBL" id="KAA8497975.1"/>
    </source>
</evidence>
<reference evidence="3" key="1">
    <citation type="journal article" date="2019" name="Nat. Commun.">
        <title>Expansion of phycobilisome linker gene families in mesophilic red algae.</title>
        <authorList>
            <person name="Lee J."/>
            <person name="Kim D."/>
            <person name="Bhattacharya D."/>
            <person name="Yoon H.S."/>
        </authorList>
    </citation>
    <scope>NUCLEOTIDE SEQUENCE [LARGE SCALE GENOMIC DNA]</scope>
    <source>
        <strain evidence="3">CCMP 1328</strain>
    </source>
</reference>
<gene>
    <name evidence="2" type="ORF">FVE85_5560</name>
</gene>
<keyword evidence="3" id="KW-1185">Reference proteome</keyword>
<feature type="region of interest" description="Disordered" evidence="1">
    <location>
        <begin position="123"/>
        <end position="149"/>
    </location>
</feature>
<accession>A0A5J4Z3S6</accession>
<evidence type="ECO:0000313" key="3">
    <source>
        <dbReference type="Proteomes" id="UP000324585"/>
    </source>
</evidence>
<evidence type="ECO:0000256" key="1">
    <source>
        <dbReference type="SAM" id="MobiDB-lite"/>
    </source>
</evidence>
<sequence length="149" mass="16932">MASLARFSRAAVAMAAHRRACTRGIFVTALDGPVDTSKEEFKSFVPDDPKSFLYITTLNTKAFYNNPESVIRLSQEEKDEAVENMVRVMTKDRHSLFTEDQIRNLVKFKDEYKVKEIPNACADEPIFDQDPIPGFLKDTDKPKTEAPKV</sequence>
<name>A0A5J4Z3S6_PORPP</name>
<dbReference type="Proteomes" id="UP000324585">
    <property type="component" value="Unassembled WGS sequence"/>
</dbReference>
<organism evidence="2 3">
    <name type="scientific">Porphyridium purpureum</name>
    <name type="common">Red alga</name>
    <name type="synonym">Porphyridium cruentum</name>
    <dbReference type="NCBI Taxonomy" id="35688"/>
    <lineage>
        <taxon>Eukaryota</taxon>
        <taxon>Rhodophyta</taxon>
        <taxon>Bangiophyceae</taxon>
        <taxon>Porphyridiales</taxon>
        <taxon>Porphyridiaceae</taxon>
        <taxon>Porphyridium</taxon>
    </lineage>
</organism>